<dbReference type="AlphaFoldDB" id="A0A0G0VLU4"/>
<keyword evidence="1" id="KW-0472">Membrane</keyword>
<protein>
    <recommendedName>
        <fullName evidence="4">DNA recombination protein RmuC</fullName>
    </recommendedName>
</protein>
<keyword evidence="1" id="KW-1133">Transmembrane helix</keyword>
<proteinExistence type="predicted"/>
<name>A0A0G0VLU4_9BACT</name>
<reference evidence="2 3" key="1">
    <citation type="journal article" date="2015" name="Nature">
        <title>rRNA introns, odd ribosomes, and small enigmatic genomes across a large radiation of phyla.</title>
        <authorList>
            <person name="Brown C.T."/>
            <person name="Hug L.A."/>
            <person name="Thomas B.C."/>
            <person name="Sharon I."/>
            <person name="Castelle C.J."/>
            <person name="Singh A."/>
            <person name="Wilkins M.J."/>
            <person name="Williams K.H."/>
            <person name="Banfield J.F."/>
        </authorList>
    </citation>
    <scope>NUCLEOTIDE SEQUENCE [LARGE SCALE GENOMIC DNA]</scope>
</reference>
<keyword evidence="1" id="KW-0812">Transmembrane</keyword>
<sequence>MDPIITLIIVLAALLIVALFINRKLIDLKESQKPSDELLEIIKTLQSGSREDRRDLLSSLQKNTQAMNERLDNAARVISQVQRNLGEMSEIGKGIRTLQDFLQSPKLRGGLGEEV</sequence>
<gene>
    <name evidence="2" type="ORF">UU02_C0019G0010</name>
</gene>
<evidence type="ECO:0008006" key="4">
    <source>
        <dbReference type="Google" id="ProtNLM"/>
    </source>
</evidence>
<feature type="non-terminal residue" evidence="2">
    <location>
        <position position="115"/>
    </location>
</feature>
<organism evidence="2 3">
    <name type="scientific">Candidatus Woesebacteria bacterium GW2011_GWA1_40_43</name>
    <dbReference type="NCBI Taxonomy" id="1618553"/>
    <lineage>
        <taxon>Bacteria</taxon>
        <taxon>Candidatus Woeseibacteriota</taxon>
    </lineage>
</organism>
<accession>A0A0G0VLU4</accession>
<evidence type="ECO:0000313" key="2">
    <source>
        <dbReference type="EMBL" id="KKR63762.1"/>
    </source>
</evidence>
<dbReference type="Proteomes" id="UP000034293">
    <property type="component" value="Unassembled WGS sequence"/>
</dbReference>
<comment type="caution">
    <text evidence="2">The sequence shown here is derived from an EMBL/GenBank/DDBJ whole genome shotgun (WGS) entry which is preliminary data.</text>
</comment>
<evidence type="ECO:0000256" key="1">
    <source>
        <dbReference type="SAM" id="Phobius"/>
    </source>
</evidence>
<feature type="transmembrane region" description="Helical" evidence="1">
    <location>
        <begin position="6"/>
        <end position="22"/>
    </location>
</feature>
<evidence type="ECO:0000313" key="3">
    <source>
        <dbReference type="Proteomes" id="UP000034293"/>
    </source>
</evidence>
<dbReference type="EMBL" id="LBZA01000019">
    <property type="protein sequence ID" value="KKR63762.1"/>
    <property type="molecule type" value="Genomic_DNA"/>
</dbReference>